<evidence type="ECO:0000313" key="3">
    <source>
        <dbReference type="Proteomes" id="UP000236000"/>
    </source>
</evidence>
<feature type="transmembrane region" description="Helical" evidence="1">
    <location>
        <begin position="37"/>
        <end position="56"/>
    </location>
</feature>
<name>A0A2N8HGG1_9BACT</name>
<keyword evidence="1" id="KW-1133">Transmembrane helix</keyword>
<dbReference type="AlphaFoldDB" id="A0A2N8HGG1"/>
<dbReference type="Proteomes" id="UP000236000">
    <property type="component" value="Unassembled WGS sequence"/>
</dbReference>
<comment type="caution">
    <text evidence="2">The sequence shown here is derived from an EMBL/GenBank/DDBJ whole genome shotgun (WGS) entry which is preliminary data.</text>
</comment>
<organism evidence="2 3">
    <name type="scientific">Akkermansia muciniphila</name>
    <dbReference type="NCBI Taxonomy" id="239935"/>
    <lineage>
        <taxon>Bacteria</taxon>
        <taxon>Pseudomonadati</taxon>
        <taxon>Verrucomicrobiota</taxon>
        <taxon>Verrucomicrobiia</taxon>
        <taxon>Verrucomicrobiales</taxon>
        <taxon>Akkermansiaceae</taxon>
        <taxon>Akkermansia</taxon>
    </lineage>
</organism>
<keyword evidence="1" id="KW-0472">Membrane</keyword>
<protein>
    <submittedName>
        <fullName evidence="2">Uncharacterized protein</fullName>
    </submittedName>
</protein>
<proteinExistence type="predicted"/>
<reference evidence="2 3" key="1">
    <citation type="journal article" date="2017" name="BMC Genomics">
        <title>Genome sequencing of 39 Akkermansia muciniphila isolates reveals its population structure, genomic and functional diverisity, and global distribution in mammalian gut microbiotas.</title>
        <authorList>
            <person name="Guo X."/>
            <person name="Li S."/>
            <person name="Zhang J."/>
            <person name="Wu F."/>
            <person name="Li X."/>
            <person name="Wu D."/>
            <person name="Zhang M."/>
            <person name="Ou Z."/>
            <person name="Jie Z."/>
            <person name="Yan Q."/>
            <person name="Li P."/>
            <person name="Yi J."/>
            <person name="Peng Y."/>
        </authorList>
    </citation>
    <scope>NUCLEOTIDE SEQUENCE [LARGE SCALE GENOMIC DNA]</scope>
    <source>
        <strain evidence="2 3">GP24</strain>
    </source>
</reference>
<sequence length="113" mass="12519">MINYLVLHLLFVIYALNTVLGRMAAPYGWTDWRKYAFLAGVLFLLGIYAAGWQVMLKKFNLGVAYANRSAVVLWGILLAWLCLGETLSWTLAAGAVLIISGIILVSTEEDAHE</sequence>
<dbReference type="InterPro" id="IPR037185">
    <property type="entry name" value="EmrE-like"/>
</dbReference>
<dbReference type="OrthoDB" id="199307at2"/>
<dbReference type="Gene3D" id="1.10.3730.20">
    <property type="match status" value="1"/>
</dbReference>
<evidence type="ECO:0000313" key="2">
    <source>
        <dbReference type="EMBL" id="PNC19823.1"/>
    </source>
</evidence>
<gene>
    <name evidence="2" type="ORF">CXU22_02080</name>
</gene>
<feature type="transmembrane region" description="Helical" evidence="1">
    <location>
        <begin position="87"/>
        <end position="107"/>
    </location>
</feature>
<evidence type="ECO:0000256" key="1">
    <source>
        <dbReference type="SAM" id="Phobius"/>
    </source>
</evidence>
<dbReference type="EMBL" id="PJKA01000003">
    <property type="protein sequence ID" value="PNC19823.1"/>
    <property type="molecule type" value="Genomic_DNA"/>
</dbReference>
<keyword evidence="1" id="KW-0812">Transmembrane</keyword>
<dbReference type="SUPFAM" id="SSF103481">
    <property type="entry name" value="Multidrug resistance efflux transporter EmrE"/>
    <property type="match status" value="1"/>
</dbReference>
<dbReference type="RefSeq" id="WP_102712059.1">
    <property type="nucleotide sequence ID" value="NZ_CABMLK010000002.1"/>
</dbReference>
<accession>A0A2N8HGG1</accession>